<dbReference type="SMART" id="SM00357">
    <property type="entry name" value="CSP"/>
    <property type="match status" value="3"/>
</dbReference>
<accession>A0AAD3HD00</accession>
<comment type="similarity">
    <text evidence="5">Belongs to the UNR family.</text>
</comment>
<keyword evidence="9" id="KW-1185">Reference proteome</keyword>
<dbReference type="Gene3D" id="2.40.50.140">
    <property type="entry name" value="Nucleic acid-binding proteins"/>
    <property type="match status" value="3"/>
</dbReference>
<evidence type="ECO:0000259" key="7">
    <source>
        <dbReference type="PROSITE" id="PS51857"/>
    </source>
</evidence>
<feature type="compositionally biased region" description="Basic and acidic residues" evidence="6">
    <location>
        <begin position="857"/>
        <end position="874"/>
    </location>
</feature>
<gene>
    <name evidence="8" type="ORF">CTEN210_15160</name>
</gene>
<feature type="compositionally biased region" description="Acidic residues" evidence="6">
    <location>
        <begin position="711"/>
        <end position="726"/>
    </location>
</feature>
<dbReference type="InterPro" id="IPR019844">
    <property type="entry name" value="CSD_CS"/>
</dbReference>
<evidence type="ECO:0000256" key="6">
    <source>
        <dbReference type="SAM" id="MobiDB-lite"/>
    </source>
</evidence>
<dbReference type="PANTHER" id="PTHR12913">
    <property type="entry name" value="UNR PROTEIN N-RAS UPSTREAM GENE PROTEIN"/>
    <property type="match status" value="1"/>
</dbReference>
<comment type="caution">
    <text evidence="8">The sequence shown here is derived from an EMBL/GenBank/DDBJ whole genome shotgun (WGS) entry which is preliminary data.</text>
</comment>
<organism evidence="8 9">
    <name type="scientific">Chaetoceros tenuissimus</name>
    <dbReference type="NCBI Taxonomy" id="426638"/>
    <lineage>
        <taxon>Eukaryota</taxon>
        <taxon>Sar</taxon>
        <taxon>Stramenopiles</taxon>
        <taxon>Ochrophyta</taxon>
        <taxon>Bacillariophyta</taxon>
        <taxon>Coscinodiscophyceae</taxon>
        <taxon>Chaetocerotophycidae</taxon>
        <taxon>Chaetocerotales</taxon>
        <taxon>Chaetocerotaceae</taxon>
        <taxon>Chaetoceros</taxon>
    </lineage>
</organism>
<dbReference type="InterPro" id="IPR002059">
    <property type="entry name" value="CSP_DNA-bd"/>
</dbReference>
<dbReference type="PANTHER" id="PTHR12913:SF1">
    <property type="entry name" value="COLD SHOCK DOMAIN-CONTAINING PROTEIN E1"/>
    <property type="match status" value="1"/>
</dbReference>
<keyword evidence="4" id="KW-0694">RNA-binding</keyword>
<name>A0AAD3HD00_9STRA</name>
<dbReference type="Proteomes" id="UP001054902">
    <property type="component" value="Unassembled WGS sequence"/>
</dbReference>
<evidence type="ECO:0000256" key="4">
    <source>
        <dbReference type="ARBA" id="ARBA00022884"/>
    </source>
</evidence>
<feature type="compositionally biased region" description="Polar residues" evidence="6">
    <location>
        <begin position="1054"/>
        <end position="1068"/>
    </location>
</feature>
<evidence type="ECO:0000313" key="8">
    <source>
        <dbReference type="EMBL" id="GFH58684.1"/>
    </source>
</evidence>
<dbReference type="Pfam" id="PF00313">
    <property type="entry name" value="CSD"/>
    <property type="match status" value="1"/>
</dbReference>
<dbReference type="AlphaFoldDB" id="A0AAD3HD00"/>
<reference evidence="8 9" key="1">
    <citation type="journal article" date="2021" name="Sci. Rep.">
        <title>The genome of the diatom Chaetoceros tenuissimus carries an ancient integrated fragment of an extant virus.</title>
        <authorList>
            <person name="Hongo Y."/>
            <person name="Kimura K."/>
            <person name="Takaki Y."/>
            <person name="Yoshida Y."/>
            <person name="Baba S."/>
            <person name="Kobayashi G."/>
            <person name="Nagasaki K."/>
            <person name="Hano T."/>
            <person name="Tomaru Y."/>
        </authorList>
    </citation>
    <scope>NUCLEOTIDE SEQUENCE [LARGE SCALE GENOMIC DNA]</scope>
    <source>
        <strain evidence="8 9">NIES-3715</strain>
    </source>
</reference>
<feature type="domain" description="CSD" evidence="7">
    <location>
        <begin position="27"/>
        <end position="101"/>
    </location>
</feature>
<dbReference type="CDD" id="cd04458">
    <property type="entry name" value="CSP_CDS"/>
    <property type="match status" value="1"/>
</dbReference>
<feature type="region of interest" description="Disordered" evidence="6">
    <location>
        <begin position="684"/>
        <end position="742"/>
    </location>
</feature>
<evidence type="ECO:0000313" key="9">
    <source>
        <dbReference type="Proteomes" id="UP001054902"/>
    </source>
</evidence>
<comment type="subcellular location">
    <subcellularLocation>
        <location evidence="1">Cytoplasm</location>
    </subcellularLocation>
</comment>
<proteinExistence type="inferred from homology"/>
<dbReference type="InterPro" id="IPR012340">
    <property type="entry name" value="NA-bd_OB-fold"/>
</dbReference>
<feature type="compositionally biased region" description="Polar residues" evidence="6">
    <location>
        <begin position="1"/>
        <end position="11"/>
    </location>
</feature>
<dbReference type="PROSITE" id="PS51857">
    <property type="entry name" value="CSD_2"/>
    <property type="match status" value="1"/>
</dbReference>
<feature type="region of interest" description="Disordered" evidence="6">
    <location>
        <begin position="1"/>
        <end position="27"/>
    </location>
</feature>
<dbReference type="GO" id="GO:0005737">
    <property type="term" value="C:cytoplasm"/>
    <property type="evidence" value="ECO:0007669"/>
    <property type="project" value="UniProtKB-SubCell"/>
</dbReference>
<sequence>MENFRRQSSSKLHSRHSGNRLQESRVREQGTVHTLLDGFGFIYSASRPCDVFFHYSEVKGMHSDDLKCGDEVEFWVGPRRQRRGQRKNEGDEQLSAYDVQSLAPGTIQWEEAVDAEGIRRRGIVEKAIKWKHQRGDRKNALLSEGRIRVLPVDVEEGDTGDSENLKDEASVKLYANFLPDDYTGENEKHKILERNDIVELTLVKEKRSGNLFARDISLIQSERQKLLEKQEAEMLAKATLEQGIIVSLKNGYGFIKSSRRKEEVYFHFSHIEIPINTNDEGGKEGEENQDMLASSESLEKVQEESLKANSAEYTVSLNQEVEFLVITDQGGKRNGKKKLAARQINFLPKGTVQFEKTHAMGVKGTVVSLPRQSYSSRNGSSENKGRVKLCTPIKLDSDRGNLDSETTAVFEIKTIDLTLNDCRGFLRDLRESDSWLKVGDEVCFDVIEDFVDGSFRAGPTKFISVNDELVEDNKYAPCIRLMSCSLIGRAEGTIASLKRDYGFIRLAHRNVDVYFRIGEVVPSSICLNPEMKSKLEVGDEVSFDLSLQVPASSGRQEREQLRAQRLIILEPGSLTLTKIDKDVTGVVTKTRGGLVGQITLDKKVKALAKSKMYPLIMKLLQNFEEDTTEKNLIFAEVQSENENKIFADIIQERDGLELNFIPDSNFVGSNQGRISIKKVEREVEIKSNDNASSENDAEEENDAECGGNDLEKEEDEEDVDEIEDPSSDIPQPVTRSSKRNRKKKVRSIKSILYTKTSLSPELLSNPLGNGDKVSLTITFMRNTGQFVASDITLVEKCQQQQKEAESSTKNVGLLLLEPYKSLEDSSKSRRRGFEGGGWDIKQERSFNVDGIILQLEDKSETRTDQSASDDEKSTHLSYTISGLSRESEVPKRGDKVSFVTGKNGVAKDIRVVEKNCGQHVNGSLVDLDTDGNRAVFVVANDGNGENKSYNIGLSEVVGCDVKLLKEETALEGFLVNGMVVGLCRITDLYLTSTSTPSKGTAKAERKKLNLTVKEELRNLGGKIIAQSSMARGPDGSLGFVVGWTKRESKHDQTKLNVSAQPFIPNSQD</sequence>
<feature type="region of interest" description="Disordered" evidence="6">
    <location>
        <begin position="857"/>
        <end position="888"/>
    </location>
</feature>
<dbReference type="InterPro" id="IPR011129">
    <property type="entry name" value="CSD"/>
</dbReference>
<evidence type="ECO:0000256" key="1">
    <source>
        <dbReference type="ARBA" id="ARBA00004496"/>
    </source>
</evidence>
<feature type="region of interest" description="Disordered" evidence="6">
    <location>
        <begin position="1047"/>
        <end position="1068"/>
    </location>
</feature>
<dbReference type="EMBL" id="BLLK01000062">
    <property type="protein sequence ID" value="GFH58684.1"/>
    <property type="molecule type" value="Genomic_DNA"/>
</dbReference>
<protein>
    <recommendedName>
        <fullName evidence="7">CSD domain-containing protein</fullName>
    </recommendedName>
</protein>
<keyword evidence="2" id="KW-0963">Cytoplasm</keyword>
<evidence type="ECO:0000256" key="5">
    <source>
        <dbReference type="ARBA" id="ARBA00044751"/>
    </source>
</evidence>
<dbReference type="SUPFAM" id="SSF50249">
    <property type="entry name" value="Nucleic acid-binding proteins"/>
    <property type="match status" value="3"/>
</dbReference>
<evidence type="ECO:0000256" key="2">
    <source>
        <dbReference type="ARBA" id="ARBA00022490"/>
    </source>
</evidence>
<keyword evidence="3" id="KW-0677">Repeat</keyword>
<evidence type="ECO:0000256" key="3">
    <source>
        <dbReference type="ARBA" id="ARBA00022737"/>
    </source>
</evidence>
<dbReference type="GO" id="GO:0003723">
    <property type="term" value="F:RNA binding"/>
    <property type="evidence" value="ECO:0007669"/>
    <property type="project" value="UniProtKB-KW"/>
</dbReference>
<dbReference type="PROSITE" id="PS00352">
    <property type="entry name" value="CSD_1"/>
    <property type="match status" value="1"/>
</dbReference>
<feature type="compositionally biased region" description="Polar residues" evidence="6">
    <location>
        <begin position="875"/>
        <end position="884"/>
    </location>
</feature>